<accession>A0A1I0MS14</accession>
<dbReference type="EMBL" id="FOIR01000001">
    <property type="protein sequence ID" value="SEV91492.1"/>
    <property type="molecule type" value="Genomic_DNA"/>
</dbReference>
<protein>
    <submittedName>
        <fullName evidence="1">Uncharacterized protein</fullName>
    </submittedName>
</protein>
<dbReference type="STRING" id="1267423.SAMN05216290_0655"/>
<proteinExistence type="predicted"/>
<evidence type="ECO:0000313" key="1">
    <source>
        <dbReference type="EMBL" id="SEV91492.1"/>
    </source>
</evidence>
<evidence type="ECO:0000313" key="2">
    <source>
        <dbReference type="Proteomes" id="UP000199437"/>
    </source>
</evidence>
<dbReference type="AlphaFoldDB" id="A0A1I0MS14"/>
<keyword evidence="2" id="KW-1185">Reference proteome</keyword>
<sequence>MENNDDPYLFKKCQIINPDRHGFYTRLGSELASNDHPLSNSIMDGGGPVRFFFGFQDQRMA</sequence>
<dbReference type="Proteomes" id="UP000199437">
    <property type="component" value="Unassembled WGS sequence"/>
</dbReference>
<reference evidence="2" key="1">
    <citation type="submission" date="2016-10" db="EMBL/GenBank/DDBJ databases">
        <authorList>
            <person name="Varghese N."/>
            <person name="Submissions S."/>
        </authorList>
    </citation>
    <scope>NUCLEOTIDE SEQUENCE [LARGE SCALE GENOMIC DNA]</scope>
    <source>
        <strain evidence="2">CGMCC 1.12402</strain>
    </source>
</reference>
<organism evidence="1 2">
    <name type="scientific">Roseivirga pacifica</name>
    <dbReference type="NCBI Taxonomy" id="1267423"/>
    <lineage>
        <taxon>Bacteria</taxon>
        <taxon>Pseudomonadati</taxon>
        <taxon>Bacteroidota</taxon>
        <taxon>Cytophagia</taxon>
        <taxon>Cytophagales</taxon>
        <taxon>Roseivirgaceae</taxon>
        <taxon>Roseivirga</taxon>
    </lineage>
</organism>
<name>A0A1I0MS14_9BACT</name>
<gene>
    <name evidence="1" type="ORF">SAMN05216290_0655</name>
</gene>